<evidence type="ECO:0008006" key="3">
    <source>
        <dbReference type="Google" id="ProtNLM"/>
    </source>
</evidence>
<dbReference type="Pfam" id="PF10076">
    <property type="entry name" value="Phage_Mu_Gp48"/>
    <property type="match status" value="1"/>
</dbReference>
<dbReference type="InterPro" id="IPR018755">
    <property type="entry name" value="Phage_Mu_Gp48"/>
</dbReference>
<reference evidence="2" key="1">
    <citation type="submission" date="2016-10" db="EMBL/GenBank/DDBJ databases">
        <authorList>
            <person name="Varghese N."/>
            <person name="Submissions S."/>
        </authorList>
    </citation>
    <scope>NUCLEOTIDE SEQUENCE [LARGE SCALE GENOMIC DNA]</scope>
    <source>
        <strain evidence="2">CGMCC 1.4250</strain>
    </source>
</reference>
<dbReference type="EMBL" id="FOTR01000012">
    <property type="protein sequence ID" value="SFM29283.1"/>
    <property type="molecule type" value="Genomic_DNA"/>
</dbReference>
<gene>
    <name evidence="1" type="ORF">SAMN04487943_11264</name>
</gene>
<keyword evidence="2" id="KW-1185">Reference proteome</keyword>
<accession>A0A1I4PP82</accession>
<dbReference type="RefSeq" id="WP_091485253.1">
    <property type="nucleotide sequence ID" value="NZ_FOTR01000012.1"/>
</dbReference>
<evidence type="ECO:0000313" key="2">
    <source>
        <dbReference type="Proteomes" id="UP000198565"/>
    </source>
</evidence>
<name>A0A1I4PP82_9BACI</name>
<protein>
    <recommendedName>
        <fullName evidence="3">DUF2313 domain-containing protein</fullName>
    </recommendedName>
</protein>
<proteinExistence type="predicted"/>
<dbReference type="AlphaFoldDB" id="A0A1I4PP82"/>
<organism evidence="1 2">
    <name type="scientific">Gracilibacillus orientalis</name>
    <dbReference type="NCBI Taxonomy" id="334253"/>
    <lineage>
        <taxon>Bacteria</taxon>
        <taxon>Bacillati</taxon>
        <taxon>Bacillota</taxon>
        <taxon>Bacilli</taxon>
        <taxon>Bacillales</taxon>
        <taxon>Bacillaceae</taxon>
        <taxon>Gracilibacillus</taxon>
    </lineage>
</organism>
<dbReference type="Proteomes" id="UP000198565">
    <property type="component" value="Unassembled WGS sequence"/>
</dbReference>
<dbReference type="OrthoDB" id="1629754at2"/>
<evidence type="ECO:0000313" key="1">
    <source>
        <dbReference type="EMBL" id="SFM29283.1"/>
    </source>
</evidence>
<dbReference type="STRING" id="334253.SAMN04487943_11264"/>
<sequence length="195" mass="22910">MNRLLERLPDLLYNIREFKGLTEAELQEFDQLAQSIDLTLDDQFIETATLKAIERREHMLNIIADPSVETLENRRIRILNRYQTKPPFTKRYLQQQLDMLLGVARSNVTINPEVYILTVTTSIDDAFLFREMEYTINTVKPANMLYQQETSIMERIVIKESAKKQVLTRNTRLGTTWKLGRTPWADRGEEVVIFD</sequence>